<protein>
    <recommendedName>
        <fullName evidence="3">Collagen triple helix repeat</fullName>
    </recommendedName>
</protein>
<evidence type="ECO:0000256" key="1">
    <source>
        <dbReference type="SAM" id="MobiDB-lite"/>
    </source>
</evidence>
<evidence type="ECO:0000313" key="2">
    <source>
        <dbReference type="EMBL" id="CAB5221753.1"/>
    </source>
</evidence>
<gene>
    <name evidence="2" type="ORF">UFOVP242_57</name>
</gene>
<feature type="compositionally biased region" description="Low complexity" evidence="1">
    <location>
        <begin position="327"/>
        <end position="343"/>
    </location>
</feature>
<evidence type="ECO:0008006" key="3">
    <source>
        <dbReference type="Google" id="ProtNLM"/>
    </source>
</evidence>
<accession>A0A6J7X396</accession>
<dbReference type="EMBL" id="LR798294">
    <property type="protein sequence ID" value="CAB5221753.1"/>
    <property type="molecule type" value="Genomic_DNA"/>
</dbReference>
<organism evidence="2">
    <name type="scientific">uncultured Caudovirales phage</name>
    <dbReference type="NCBI Taxonomy" id="2100421"/>
    <lineage>
        <taxon>Viruses</taxon>
        <taxon>Duplodnaviria</taxon>
        <taxon>Heunggongvirae</taxon>
        <taxon>Uroviricota</taxon>
        <taxon>Caudoviricetes</taxon>
        <taxon>Peduoviridae</taxon>
        <taxon>Maltschvirus</taxon>
        <taxon>Maltschvirus maltsch</taxon>
    </lineage>
</organism>
<proteinExistence type="predicted"/>
<sequence length="477" mass="51653">MDKFSLKDLVKEEIETPAPKSKLWEPISVEVKEPIQEFTSKTSRIGSLSSLHEDLKESKTTVKSGWTPIVQKVEEKPREVFPSAKPASGFRALKDIFKEELTPTGIKPSVLYEKIEIPPLVEYKKTKEEERDELVQSFTEQIKVQEQDRSIEPARVEPIQEPEPVAEEAIVEPVTEEAPKEKTLIDKVSEFITKELKSEENSYQQPEVPPTAQNFKEVTRKVKFLEEWVSKISLAGPGGGAVNLKDLDDVDYNSVKNASNSQVLTFNSTSNLWVASNQTGGTGGGIALTDLSVTIDTPSGNGNLIYNNTTGVFTFTPAATIKGDTGDTGPAGPTGNTGARGPGVTVADTPPADPGLGDLWWDDINGQMYIYYINAWVVANSTGTVVPTLRATTLVTSATYSVTASDWYIGVNYAGPVTITLPTGAVGQELVIKDESGACATYPITLSGTVDNDAGGAVLQINNGGLHLLYRSGWRII</sequence>
<reference evidence="2" key="1">
    <citation type="submission" date="2020-05" db="EMBL/GenBank/DDBJ databases">
        <authorList>
            <person name="Chiriac C."/>
            <person name="Salcher M."/>
            <person name="Ghai R."/>
            <person name="Kavagutti S V."/>
        </authorList>
    </citation>
    <scope>NUCLEOTIDE SEQUENCE</scope>
</reference>
<name>A0A6J7X396_9CAUD</name>
<feature type="region of interest" description="Disordered" evidence="1">
    <location>
        <begin position="324"/>
        <end position="345"/>
    </location>
</feature>